<name>A0A540X877_9BACT</name>
<evidence type="ECO:0000313" key="3">
    <source>
        <dbReference type="Proteomes" id="UP000315369"/>
    </source>
</evidence>
<dbReference type="EMBL" id="VIFM01000007">
    <property type="protein sequence ID" value="TQF17447.1"/>
    <property type="molecule type" value="Genomic_DNA"/>
</dbReference>
<reference evidence="2 3" key="1">
    <citation type="submission" date="2019-06" db="EMBL/GenBank/DDBJ databases">
        <authorList>
            <person name="Livingstone P."/>
            <person name="Whitworth D."/>
        </authorList>
    </citation>
    <scope>NUCLEOTIDE SEQUENCE [LARGE SCALE GENOMIC DNA]</scope>
    <source>
        <strain evidence="2 3">AM401</strain>
    </source>
</reference>
<organism evidence="2 3">
    <name type="scientific">Myxococcus llanfairpwllgwyngyllgogerychwyrndrobwllllantysiliogogogochensis</name>
    <dbReference type="NCBI Taxonomy" id="2590453"/>
    <lineage>
        <taxon>Bacteria</taxon>
        <taxon>Pseudomonadati</taxon>
        <taxon>Myxococcota</taxon>
        <taxon>Myxococcia</taxon>
        <taxon>Myxococcales</taxon>
        <taxon>Cystobacterineae</taxon>
        <taxon>Myxococcaceae</taxon>
        <taxon>Myxococcus</taxon>
    </lineage>
</organism>
<dbReference type="AlphaFoldDB" id="A0A540X877"/>
<dbReference type="RefSeq" id="WP_141640889.1">
    <property type="nucleotide sequence ID" value="NZ_VIFM01000007.1"/>
</dbReference>
<feature type="region of interest" description="Disordered" evidence="1">
    <location>
        <begin position="20"/>
        <end position="81"/>
    </location>
</feature>
<gene>
    <name evidence="2" type="ORF">FJV41_03125</name>
</gene>
<proteinExistence type="predicted"/>
<feature type="compositionally biased region" description="Acidic residues" evidence="1">
    <location>
        <begin position="36"/>
        <end position="71"/>
    </location>
</feature>
<keyword evidence="3" id="KW-1185">Reference proteome</keyword>
<dbReference type="Proteomes" id="UP000315369">
    <property type="component" value="Unassembled WGS sequence"/>
</dbReference>
<sequence length="132" mass="13992">MATLMLTGCAPDELSFEHEETLLGDSEPALVLDDSGTAEDAGEPDAGEEDAGDPDAGDEDGGSPDAGEPDAGEPGPSGPTPDYCFGNWETYYYSDYFYRTPVGRARCNCGYFAQFGETSYWSISTDLGACLK</sequence>
<accession>A0A540X877</accession>
<evidence type="ECO:0000256" key="1">
    <source>
        <dbReference type="SAM" id="MobiDB-lite"/>
    </source>
</evidence>
<evidence type="ECO:0000313" key="2">
    <source>
        <dbReference type="EMBL" id="TQF17447.1"/>
    </source>
</evidence>
<protein>
    <submittedName>
        <fullName evidence="2">Uncharacterized protein</fullName>
    </submittedName>
</protein>
<comment type="caution">
    <text evidence="2">The sequence shown here is derived from an EMBL/GenBank/DDBJ whole genome shotgun (WGS) entry which is preliminary data.</text>
</comment>